<sequence>MSLPSSEADVDWQGALDTYQKTVIVKVWYEDCHPPLILPTHLKCFPIFTIPECSTLFCSVLQGDKEALIETFDPETLQWQCHDSHTVRIVQSRDTLLYRFLPNGPTGTRFLDCPGLDMEVNQMGHAHSESIHPINNLLSSNSTIQSLQFEQNDSYSSHQDTQQLKRRHLSSTRVRKSWPIGYTVLEIATGMELISQMDSSLSKRAQFNGVFPGVMFKGPTFSRHYTLWKGLDPDLVNCNPNIPWVDLIAHILGTRAGRRAAIQVPPTHTGAHTTQSDVSISFPLFPGVIDFEPIPPSGDLFNTYNSGPIMQ</sequence>
<organism evidence="1 2">
    <name type="scientific">Marasmiellus scandens</name>
    <dbReference type="NCBI Taxonomy" id="2682957"/>
    <lineage>
        <taxon>Eukaryota</taxon>
        <taxon>Fungi</taxon>
        <taxon>Dikarya</taxon>
        <taxon>Basidiomycota</taxon>
        <taxon>Agaricomycotina</taxon>
        <taxon>Agaricomycetes</taxon>
        <taxon>Agaricomycetidae</taxon>
        <taxon>Agaricales</taxon>
        <taxon>Marasmiineae</taxon>
        <taxon>Omphalotaceae</taxon>
        <taxon>Marasmiellus</taxon>
    </lineage>
</organism>
<gene>
    <name evidence="1" type="ORF">VKT23_018410</name>
</gene>
<name>A0ABR1IP31_9AGAR</name>
<reference evidence="1 2" key="1">
    <citation type="submission" date="2024-01" db="EMBL/GenBank/DDBJ databases">
        <title>A draft genome for the cacao thread blight pathogen Marasmiellus scandens.</title>
        <authorList>
            <person name="Baruah I.K."/>
            <person name="Leung J."/>
            <person name="Bukari Y."/>
            <person name="Amoako-Attah I."/>
            <person name="Meinhardt L.W."/>
            <person name="Bailey B.A."/>
            <person name="Cohen S.P."/>
        </authorList>
    </citation>
    <scope>NUCLEOTIDE SEQUENCE [LARGE SCALE GENOMIC DNA]</scope>
    <source>
        <strain evidence="1 2">GH-19</strain>
    </source>
</reference>
<evidence type="ECO:0000313" key="1">
    <source>
        <dbReference type="EMBL" id="KAK7437694.1"/>
    </source>
</evidence>
<accession>A0ABR1IP31</accession>
<proteinExistence type="predicted"/>
<dbReference type="EMBL" id="JBANRG010000083">
    <property type="protein sequence ID" value="KAK7437694.1"/>
    <property type="molecule type" value="Genomic_DNA"/>
</dbReference>
<protein>
    <submittedName>
        <fullName evidence="1">Uncharacterized protein</fullName>
    </submittedName>
</protein>
<evidence type="ECO:0000313" key="2">
    <source>
        <dbReference type="Proteomes" id="UP001498398"/>
    </source>
</evidence>
<comment type="caution">
    <text evidence="1">The sequence shown here is derived from an EMBL/GenBank/DDBJ whole genome shotgun (WGS) entry which is preliminary data.</text>
</comment>
<keyword evidence="2" id="KW-1185">Reference proteome</keyword>
<dbReference type="Proteomes" id="UP001498398">
    <property type="component" value="Unassembled WGS sequence"/>
</dbReference>